<evidence type="ECO:0000256" key="3">
    <source>
        <dbReference type="ARBA" id="ARBA00022692"/>
    </source>
</evidence>
<proteinExistence type="predicted"/>
<feature type="transmembrane region" description="Helical" evidence="6">
    <location>
        <begin position="160"/>
        <end position="181"/>
    </location>
</feature>
<dbReference type="CDD" id="cd06580">
    <property type="entry name" value="TM_PBP1_transp_TpRbsC_like"/>
    <property type="match status" value="1"/>
</dbReference>
<name>A0A7X2NR17_9FIRM</name>
<evidence type="ECO:0000256" key="6">
    <source>
        <dbReference type="SAM" id="Phobius"/>
    </source>
</evidence>
<evidence type="ECO:0000256" key="1">
    <source>
        <dbReference type="ARBA" id="ARBA00004651"/>
    </source>
</evidence>
<feature type="transmembrane region" description="Helical" evidence="6">
    <location>
        <begin position="96"/>
        <end position="113"/>
    </location>
</feature>
<feature type="transmembrane region" description="Helical" evidence="6">
    <location>
        <begin position="62"/>
        <end position="84"/>
    </location>
</feature>
<organism evidence="7 8">
    <name type="scientific">Stecheria intestinalis</name>
    <dbReference type="NCBI Taxonomy" id="2606630"/>
    <lineage>
        <taxon>Bacteria</taxon>
        <taxon>Bacillati</taxon>
        <taxon>Bacillota</taxon>
        <taxon>Erysipelotrichia</taxon>
        <taxon>Erysipelotrichales</taxon>
        <taxon>Erysipelotrichaceae</taxon>
        <taxon>Stecheria</taxon>
    </lineage>
</organism>
<evidence type="ECO:0000256" key="2">
    <source>
        <dbReference type="ARBA" id="ARBA00022475"/>
    </source>
</evidence>
<dbReference type="Proteomes" id="UP000461880">
    <property type="component" value="Unassembled WGS sequence"/>
</dbReference>
<feature type="transmembrane region" description="Helical" evidence="6">
    <location>
        <begin position="119"/>
        <end position="139"/>
    </location>
</feature>
<evidence type="ECO:0000313" key="7">
    <source>
        <dbReference type="EMBL" id="MSS57838.1"/>
    </source>
</evidence>
<reference evidence="7 8" key="1">
    <citation type="submission" date="2019-08" db="EMBL/GenBank/DDBJ databases">
        <title>In-depth cultivation of the pig gut microbiome towards novel bacterial diversity and tailored functional studies.</title>
        <authorList>
            <person name="Wylensek D."/>
            <person name="Hitch T.C.A."/>
            <person name="Clavel T."/>
        </authorList>
    </citation>
    <scope>NUCLEOTIDE SEQUENCE [LARGE SCALE GENOMIC DNA]</scope>
    <source>
        <strain evidence="7 8">Oil+RF-744-GAM-WT-6</strain>
    </source>
</reference>
<feature type="transmembrane region" description="Helical" evidence="6">
    <location>
        <begin position="201"/>
        <end position="220"/>
    </location>
</feature>
<dbReference type="InterPro" id="IPR001851">
    <property type="entry name" value="ABC_transp_permease"/>
</dbReference>
<accession>A0A7X2NR17</accession>
<feature type="transmembrane region" description="Helical" evidence="6">
    <location>
        <begin position="326"/>
        <end position="348"/>
    </location>
</feature>
<comment type="subcellular location">
    <subcellularLocation>
        <location evidence="1">Cell membrane</location>
        <topology evidence="1">Multi-pass membrane protein</topology>
    </subcellularLocation>
</comment>
<comment type="caution">
    <text evidence="7">The sequence shown here is derived from an EMBL/GenBank/DDBJ whole genome shotgun (WGS) entry which is preliminary data.</text>
</comment>
<dbReference type="GO" id="GO:0022857">
    <property type="term" value="F:transmembrane transporter activity"/>
    <property type="evidence" value="ECO:0007669"/>
    <property type="project" value="InterPro"/>
</dbReference>
<feature type="transmembrane region" description="Helical" evidence="6">
    <location>
        <begin position="275"/>
        <end position="294"/>
    </location>
</feature>
<keyword evidence="8" id="KW-1185">Reference proteome</keyword>
<keyword evidence="2" id="KW-1003">Cell membrane</keyword>
<keyword evidence="4 6" id="KW-1133">Transmembrane helix</keyword>
<dbReference type="PANTHER" id="PTHR47089:SF1">
    <property type="entry name" value="GUANOSINE ABC TRANSPORTER PERMEASE PROTEIN NUPP"/>
    <property type="match status" value="1"/>
</dbReference>
<dbReference type="EMBL" id="VUMN01000004">
    <property type="protein sequence ID" value="MSS57838.1"/>
    <property type="molecule type" value="Genomic_DNA"/>
</dbReference>
<sequence>MTETKKKNSWHLTDEKPFEALRILASITVALIVTFIVLCFVSDQPLHDFIQLLILPLTKANYFGYVLVKVIPLTFAGLATLLYFRMGLFNLGTEGVFYFSGVVATYFATNAAFTTGNGFIDSLVPIVMAGIAGGLLSLLPGYLNAKFKTDEMVISLMLNNILYGVGFWIVKTFLAISGTTGTSSAPFTSSARLETIIPKTQVHSGLIIALAMVVFVWVLLYKTKLGYSIRISGINPKFAMYSGMGAFGTFMLVHFIAGAIGGVGSAVELLGMYKAFTWSTLPGLGFSGAMITMLGKNDPIGVLVASFGISYLRASAQLLANSTPYIDIKMISIVEVILTLLISSQFFLQRWRSRQLLKQEKEAEKHAD</sequence>
<dbReference type="Pfam" id="PF02653">
    <property type="entry name" value="BPD_transp_2"/>
    <property type="match status" value="1"/>
</dbReference>
<keyword evidence="5 6" id="KW-0472">Membrane</keyword>
<dbReference type="AlphaFoldDB" id="A0A7X2NR17"/>
<gene>
    <name evidence="7" type="ORF">FYJ51_02840</name>
</gene>
<protein>
    <submittedName>
        <fullName evidence="7">ABC transporter permease</fullName>
    </submittedName>
</protein>
<dbReference type="GO" id="GO:0005886">
    <property type="term" value="C:plasma membrane"/>
    <property type="evidence" value="ECO:0007669"/>
    <property type="project" value="UniProtKB-SubCell"/>
</dbReference>
<evidence type="ECO:0000256" key="5">
    <source>
        <dbReference type="ARBA" id="ARBA00023136"/>
    </source>
</evidence>
<evidence type="ECO:0000313" key="8">
    <source>
        <dbReference type="Proteomes" id="UP000461880"/>
    </source>
</evidence>
<dbReference type="RefSeq" id="WP_154502981.1">
    <property type="nucleotide sequence ID" value="NZ_VUMN01000004.1"/>
</dbReference>
<keyword evidence="3 6" id="KW-0812">Transmembrane</keyword>
<feature type="transmembrane region" description="Helical" evidence="6">
    <location>
        <begin position="21"/>
        <end position="42"/>
    </location>
</feature>
<feature type="transmembrane region" description="Helical" evidence="6">
    <location>
        <begin position="301"/>
        <end position="320"/>
    </location>
</feature>
<feature type="transmembrane region" description="Helical" evidence="6">
    <location>
        <begin position="241"/>
        <end position="263"/>
    </location>
</feature>
<evidence type="ECO:0000256" key="4">
    <source>
        <dbReference type="ARBA" id="ARBA00022989"/>
    </source>
</evidence>
<dbReference type="PANTHER" id="PTHR47089">
    <property type="entry name" value="ABC TRANSPORTER, PERMEASE PROTEIN"/>
    <property type="match status" value="1"/>
</dbReference>